<dbReference type="InterPro" id="IPR027417">
    <property type="entry name" value="P-loop_NTPase"/>
</dbReference>
<dbReference type="Gene3D" id="3.40.50.300">
    <property type="entry name" value="P-loop containing nucleotide triphosphate hydrolases"/>
    <property type="match status" value="1"/>
</dbReference>
<gene>
    <name evidence="5 7" type="primary">coaE</name>
    <name evidence="7" type="ORF">F3J40_16245</name>
</gene>
<evidence type="ECO:0000256" key="5">
    <source>
        <dbReference type="HAMAP-Rule" id="MF_00376"/>
    </source>
</evidence>
<comment type="caution">
    <text evidence="7">The sequence shown here is derived from an EMBL/GenBank/DDBJ whole genome shotgun (WGS) entry which is preliminary data.</text>
</comment>
<evidence type="ECO:0000313" key="7">
    <source>
        <dbReference type="EMBL" id="NIF23139.1"/>
    </source>
</evidence>
<comment type="function">
    <text evidence="5">Catalyzes the phosphorylation of the 3'-hydroxyl group of dephosphocoenzyme A to form coenzyme A.</text>
</comment>
<keyword evidence="2 5" id="KW-0547">Nucleotide-binding</keyword>
<dbReference type="SUPFAM" id="SSF52540">
    <property type="entry name" value="P-loop containing nucleoside triphosphate hydrolases"/>
    <property type="match status" value="1"/>
</dbReference>
<dbReference type="PANTHER" id="PTHR10695">
    <property type="entry name" value="DEPHOSPHO-COA KINASE-RELATED"/>
    <property type="match status" value="1"/>
</dbReference>
<accession>A0ABX0RHL9</accession>
<keyword evidence="5 7" id="KW-0418">Kinase</keyword>
<evidence type="ECO:0000256" key="1">
    <source>
        <dbReference type="ARBA" id="ARBA00009018"/>
    </source>
</evidence>
<feature type="binding site" evidence="5">
    <location>
        <begin position="12"/>
        <end position="17"/>
    </location>
    <ligand>
        <name>ATP</name>
        <dbReference type="ChEBI" id="CHEBI:30616"/>
    </ligand>
</feature>
<dbReference type="GO" id="GO:0004140">
    <property type="term" value="F:dephospho-CoA kinase activity"/>
    <property type="evidence" value="ECO:0007669"/>
    <property type="project" value="UniProtKB-EC"/>
</dbReference>
<evidence type="ECO:0000256" key="2">
    <source>
        <dbReference type="ARBA" id="ARBA00022741"/>
    </source>
</evidence>
<dbReference type="EC" id="2.7.1.24" evidence="5 6"/>
<dbReference type="NCBIfam" id="TIGR00152">
    <property type="entry name" value="dephospho-CoA kinase"/>
    <property type="match status" value="1"/>
</dbReference>
<proteinExistence type="inferred from homology"/>
<dbReference type="HAMAP" id="MF_00376">
    <property type="entry name" value="Dephospho_CoA_kinase"/>
    <property type="match status" value="1"/>
</dbReference>
<evidence type="ECO:0000256" key="6">
    <source>
        <dbReference type="NCBIfam" id="TIGR00152"/>
    </source>
</evidence>
<keyword evidence="8" id="KW-1185">Reference proteome</keyword>
<dbReference type="Proteomes" id="UP001515683">
    <property type="component" value="Unassembled WGS sequence"/>
</dbReference>
<dbReference type="Pfam" id="PF01121">
    <property type="entry name" value="CoaE"/>
    <property type="match status" value="1"/>
</dbReference>
<comment type="similarity">
    <text evidence="1 5">Belongs to the CoaE family.</text>
</comment>
<dbReference type="CDD" id="cd02022">
    <property type="entry name" value="DPCK"/>
    <property type="match status" value="1"/>
</dbReference>
<dbReference type="RefSeq" id="WP_167016251.1">
    <property type="nucleotide sequence ID" value="NZ_VWXF01000007.1"/>
</dbReference>
<dbReference type="EMBL" id="VWXF01000007">
    <property type="protein sequence ID" value="NIF23139.1"/>
    <property type="molecule type" value="Genomic_DNA"/>
</dbReference>
<keyword evidence="5" id="KW-0963">Cytoplasm</keyword>
<keyword evidence="3 5" id="KW-0067">ATP-binding</keyword>
<comment type="pathway">
    <text evidence="5">Cofactor biosynthesis; coenzyme A biosynthesis; CoA from (R)-pantothenate: step 5/5.</text>
</comment>
<name>A0ABX0RHL9_9GAMM</name>
<sequence>MPYTVALTGGIGSGKTTVSTAFATLGVAVIDADVIAREVVQPGAPALEAIAHRYGADILDTQGALLRSRLREIIFADPAEKTWLNALLHPQIQARTQQLKQQAAGPYVLWVVPLLVENGLQTQADRVLVVDVDENMQLSRTQQRDGVTLEQAKSILAAQATRAQRLACADDVINNNGSSQEVLPQVRALHQQYLKLAAAKQD</sequence>
<comment type="subcellular location">
    <subcellularLocation>
        <location evidence="5">Cytoplasm</location>
    </subcellularLocation>
</comment>
<dbReference type="InterPro" id="IPR001977">
    <property type="entry name" value="Depp_CoAkinase"/>
</dbReference>
<evidence type="ECO:0000256" key="3">
    <source>
        <dbReference type="ARBA" id="ARBA00022840"/>
    </source>
</evidence>
<keyword evidence="4 5" id="KW-0173">Coenzyme A biosynthesis</keyword>
<dbReference type="PROSITE" id="PS51219">
    <property type="entry name" value="DPCK"/>
    <property type="match status" value="1"/>
</dbReference>
<dbReference type="PANTHER" id="PTHR10695:SF46">
    <property type="entry name" value="BIFUNCTIONAL COENZYME A SYNTHASE-RELATED"/>
    <property type="match status" value="1"/>
</dbReference>
<reference evidence="7 8" key="1">
    <citation type="journal article" date="2019" name="bioRxiv">
        <title>Bacteria contribute to plant secondary compound degradation in a generalist herbivore system.</title>
        <authorList>
            <person name="Francoeur C.B."/>
            <person name="Khadempour L."/>
            <person name="Moreira-Soto R.D."/>
            <person name="Gotting K."/>
            <person name="Book A.J."/>
            <person name="Pinto-Tomas A.A."/>
            <person name="Keefover-Ring K."/>
            <person name="Currie C.R."/>
        </authorList>
    </citation>
    <scope>NUCLEOTIDE SEQUENCE [LARGE SCALE GENOMIC DNA]</scope>
    <source>
        <strain evidence="7">Acro-835</strain>
    </source>
</reference>
<evidence type="ECO:0000313" key="8">
    <source>
        <dbReference type="Proteomes" id="UP001515683"/>
    </source>
</evidence>
<evidence type="ECO:0000256" key="4">
    <source>
        <dbReference type="ARBA" id="ARBA00022993"/>
    </source>
</evidence>
<comment type="catalytic activity">
    <reaction evidence="5">
        <text>3'-dephospho-CoA + ATP = ADP + CoA + H(+)</text>
        <dbReference type="Rhea" id="RHEA:18245"/>
        <dbReference type="ChEBI" id="CHEBI:15378"/>
        <dbReference type="ChEBI" id="CHEBI:30616"/>
        <dbReference type="ChEBI" id="CHEBI:57287"/>
        <dbReference type="ChEBI" id="CHEBI:57328"/>
        <dbReference type="ChEBI" id="CHEBI:456216"/>
        <dbReference type="EC" id="2.7.1.24"/>
    </reaction>
</comment>
<keyword evidence="5 7" id="KW-0808">Transferase</keyword>
<protein>
    <recommendedName>
        <fullName evidence="5 6">Dephospho-CoA kinase</fullName>
        <ecNumber evidence="5 6">2.7.1.24</ecNumber>
    </recommendedName>
    <alternativeName>
        <fullName evidence="5">Dephosphocoenzyme A kinase</fullName>
    </alternativeName>
</protein>
<organism evidence="7 8">
    <name type="scientific">Candidatus Pantoea multigeneris</name>
    <dbReference type="NCBI Taxonomy" id="2608357"/>
    <lineage>
        <taxon>Bacteria</taxon>
        <taxon>Pseudomonadati</taxon>
        <taxon>Pseudomonadota</taxon>
        <taxon>Gammaproteobacteria</taxon>
        <taxon>Enterobacterales</taxon>
        <taxon>Erwiniaceae</taxon>
        <taxon>Pantoea</taxon>
    </lineage>
</organism>